<name>A0ABS9UEQ3_9BACL</name>
<dbReference type="PIRSF" id="PIRSF012560">
    <property type="entry name" value="Pullulanase"/>
    <property type="match status" value="1"/>
</dbReference>
<dbReference type="RefSeq" id="WP_241369504.1">
    <property type="nucleotide sequence ID" value="NZ_JAKZFC010000003.1"/>
</dbReference>
<evidence type="ECO:0000313" key="3">
    <source>
        <dbReference type="Proteomes" id="UP001316087"/>
    </source>
</evidence>
<dbReference type="InterPro" id="IPR011528">
    <property type="entry name" value="NERD"/>
</dbReference>
<dbReference type="InterPro" id="IPR012397">
    <property type="entry name" value="Pullulanase"/>
</dbReference>
<gene>
    <name evidence="2" type="ORF">LZ480_11155</name>
</gene>
<protein>
    <submittedName>
        <fullName evidence="2">NERD domain-containing protein</fullName>
    </submittedName>
</protein>
<comment type="caution">
    <text evidence="2">The sequence shown here is derived from an EMBL/GenBank/DDBJ whole genome shotgun (WGS) entry which is preliminary data.</text>
</comment>
<organism evidence="2 3">
    <name type="scientific">Solibacillus palustris</name>
    <dbReference type="NCBI Taxonomy" id="2908203"/>
    <lineage>
        <taxon>Bacteria</taxon>
        <taxon>Bacillati</taxon>
        <taxon>Bacillota</taxon>
        <taxon>Bacilli</taxon>
        <taxon>Bacillales</taxon>
        <taxon>Caryophanaceae</taxon>
        <taxon>Solibacillus</taxon>
    </lineage>
</organism>
<evidence type="ECO:0000259" key="1">
    <source>
        <dbReference type="Pfam" id="PF08378"/>
    </source>
</evidence>
<feature type="domain" description="NERD" evidence="1">
    <location>
        <begin position="163"/>
        <end position="262"/>
    </location>
</feature>
<dbReference type="Pfam" id="PF08378">
    <property type="entry name" value="NERD"/>
    <property type="match status" value="1"/>
</dbReference>
<evidence type="ECO:0000313" key="2">
    <source>
        <dbReference type="EMBL" id="MCH7322450.1"/>
    </source>
</evidence>
<accession>A0ABS9UEQ3</accession>
<proteinExistence type="predicted"/>
<sequence length="336" mass="40338">MAQLVKLQDYISRYQNDLSRYPTQFIRLKQNQWERVRQQWQTGEVIERWEHIDEDALLQEEKGRTFFQKFFPFSKKEKVIVQESEEIETVNISGEWAVEDQIPEEDTTLIFEPNIIYEPNTIEELKKMFIDQFFHFQMKWASSTLRERSYVDPKYMRDTLLRAMLQTLPDNYLIFYYPIIRVKKAPIELDIIILTPTECLCITVLEQEEQAVYIANSERFWMKKVGKNDKKVLSPLIQLNRMEKLLEQMFIQSGIEMSIKKVLLTRNGYIDYPGTMYGTQLVDKRKFPEWMEQLRRSVSPMKHMQIRAAQSILNNVQTTSFHRDIWNTESTENKEN</sequence>
<keyword evidence="3" id="KW-1185">Reference proteome</keyword>
<dbReference type="Proteomes" id="UP001316087">
    <property type="component" value="Unassembled WGS sequence"/>
</dbReference>
<dbReference type="EMBL" id="JAKZFC010000003">
    <property type="protein sequence ID" value="MCH7322450.1"/>
    <property type="molecule type" value="Genomic_DNA"/>
</dbReference>
<reference evidence="2 3" key="1">
    <citation type="submission" date="2022-03" db="EMBL/GenBank/DDBJ databases">
        <authorList>
            <person name="Jo J.-H."/>
            <person name="Im W.-T."/>
        </authorList>
    </citation>
    <scope>NUCLEOTIDE SEQUENCE [LARGE SCALE GENOMIC DNA]</scope>
    <source>
        <strain evidence="2 3">MA9</strain>
    </source>
</reference>